<evidence type="ECO:0000256" key="6">
    <source>
        <dbReference type="SAM" id="Phobius"/>
    </source>
</evidence>
<dbReference type="CDD" id="cd06574">
    <property type="entry name" value="TM_PBP1_branched-chain-AA_like"/>
    <property type="match status" value="1"/>
</dbReference>
<feature type="transmembrane region" description="Helical" evidence="6">
    <location>
        <begin position="178"/>
        <end position="198"/>
    </location>
</feature>
<dbReference type="InterPro" id="IPR001851">
    <property type="entry name" value="ABC_transp_permease"/>
</dbReference>
<comment type="caution">
    <text evidence="7">The sequence shown here is derived from an EMBL/GenBank/DDBJ whole genome shotgun (WGS) entry which is preliminary data.</text>
</comment>
<organism evidence="7 8">
    <name type="scientific">Polluticaenibacter yanchengensis</name>
    <dbReference type="NCBI Taxonomy" id="3014562"/>
    <lineage>
        <taxon>Bacteria</taxon>
        <taxon>Pseudomonadati</taxon>
        <taxon>Bacteroidota</taxon>
        <taxon>Chitinophagia</taxon>
        <taxon>Chitinophagales</taxon>
        <taxon>Chitinophagaceae</taxon>
        <taxon>Polluticaenibacter</taxon>
    </lineage>
</organism>
<dbReference type="RefSeq" id="WP_407029585.1">
    <property type="nucleotide sequence ID" value="NZ_JAQGEF010000001.1"/>
</dbReference>
<feature type="transmembrane region" description="Helical" evidence="6">
    <location>
        <begin position="130"/>
        <end position="148"/>
    </location>
</feature>
<evidence type="ECO:0000256" key="1">
    <source>
        <dbReference type="ARBA" id="ARBA00004651"/>
    </source>
</evidence>
<feature type="transmembrane region" description="Helical" evidence="6">
    <location>
        <begin position="86"/>
        <end position="110"/>
    </location>
</feature>
<evidence type="ECO:0000313" key="8">
    <source>
        <dbReference type="Proteomes" id="UP001210231"/>
    </source>
</evidence>
<keyword evidence="5 6" id="KW-0472">Membrane</keyword>
<dbReference type="Pfam" id="PF02653">
    <property type="entry name" value="BPD_transp_2"/>
    <property type="match status" value="1"/>
</dbReference>
<feature type="transmembrane region" description="Helical" evidence="6">
    <location>
        <begin position="61"/>
        <end position="79"/>
    </location>
</feature>
<evidence type="ECO:0000256" key="2">
    <source>
        <dbReference type="ARBA" id="ARBA00022475"/>
    </source>
</evidence>
<comment type="subcellular location">
    <subcellularLocation>
        <location evidence="1">Cell membrane</location>
        <topology evidence="1">Multi-pass membrane protein</topology>
    </subcellularLocation>
</comment>
<evidence type="ECO:0000256" key="5">
    <source>
        <dbReference type="ARBA" id="ARBA00023136"/>
    </source>
</evidence>
<proteinExistence type="predicted"/>
<evidence type="ECO:0000256" key="4">
    <source>
        <dbReference type="ARBA" id="ARBA00022989"/>
    </source>
</evidence>
<evidence type="ECO:0000256" key="3">
    <source>
        <dbReference type="ARBA" id="ARBA00022692"/>
    </source>
</evidence>
<dbReference type="PANTHER" id="PTHR32196:SF69">
    <property type="entry name" value="BRANCHED-CHAIN AMINO ACID TRANSPORT SYSTEM, PERMEASE PROTEIN"/>
    <property type="match status" value="1"/>
</dbReference>
<gene>
    <name evidence="7" type="ORF">O3P16_00420</name>
</gene>
<dbReference type="Proteomes" id="UP001210231">
    <property type="component" value="Unassembled WGS sequence"/>
</dbReference>
<feature type="transmembrane region" description="Helical" evidence="6">
    <location>
        <begin position="204"/>
        <end position="225"/>
    </location>
</feature>
<feature type="transmembrane region" description="Helical" evidence="6">
    <location>
        <begin position="6"/>
        <end position="25"/>
    </location>
</feature>
<feature type="transmembrane region" description="Helical" evidence="6">
    <location>
        <begin position="237"/>
        <end position="257"/>
    </location>
</feature>
<sequence length="289" mass="30972">MGFFITAIILGLCYALMGLGIYISMKIFKIPDITTDGSFTLGAALTAVCLTQWQLQPFTTLLVVMIGGAVAGSLTAIIHHYFKIEALLSGILVMTALYSINLMVMGRSNIPLINTPDIFKSLRFDLSEPYIMALLFPAIFLLLLAIIFKTDFGIAIRASGDNETMSKSMGIRIGKMKIIGLAMANALTAVGGYLITQYQSFADINMGIGIVMTGLGSVLIGDSMANAFKVQSMAGKMIFVIAGSIVFQMILAVSLSIGVNPNALKLITAVLVFAAVVLTNRKKYLSKAR</sequence>
<keyword evidence="8" id="KW-1185">Reference proteome</keyword>
<dbReference type="EMBL" id="JAQGEF010000001">
    <property type="protein sequence ID" value="MDA3613252.1"/>
    <property type="molecule type" value="Genomic_DNA"/>
</dbReference>
<evidence type="ECO:0000313" key="7">
    <source>
        <dbReference type="EMBL" id="MDA3613252.1"/>
    </source>
</evidence>
<keyword evidence="3 6" id="KW-0812">Transmembrane</keyword>
<reference evidence="7 8" key="1">
    <citation type="submission" date="2022-12" db="EMBL/GenBank/DDBJ databases">
        <title>Chitinophagaceae gen. sp. nov., a new member of the family Chitinophagaceae, isolated from soil in a chemical factory.</title>
        <authorList>
            <person name="Ke Z."/>
        </authorList>
    </citation>
    <scope>NUCLEOTIDE SEQUENCE [LARGE SCALE GENOMIC DNA]</scope>
    <source>
        <strain evidence="7 8">LY-5</strain>
    </source>
</reference>
<evidence type="ECO:0008006" key="9">
    <source>
        <dbReference type="Google" id="ProtNLM"/>
    </source>
</evidence>
<protein>
    <recommendedName>
        <fullName evidence="9">ABC transporter permease</fullName>
    </recommendedName>
</protein>
<keyword evidence="4 6" id="KW-1133">Transmembrane helix</keyword>
<dbReference type="PANTHER" id="PTHR32196">
    <property type="entry name" value="ABC TRANSPORTER PERMEASE PROTEIN YPHD-RELATED-RELATED"/>
    <property type="match status" value="1"/>
</dbReference>
<keyword evidence="2" id="KW-1003">Cell membrane</keyword>
<accession>A0ABT4UEI4</accession>
<name>A0ABT4UEI4_9BACT</name>
<feature type="transmembrane region" description="Helical" evidence="6">
    <location>
        <begin position="263"/>
        <end position="280"/>
    </location>
</feature>